<evidence type="ECO:0000313" key="1">
    <source>
        <dbReference type="EMBL" id="MCW3477541.1"/>
    </source>
</evidence>
<accession>A0AA42CHR6</accession>
<comment type="caution">
    <text evidence="1">The sequence shown here is derived from an EMBL/GenBank/DDBJ whole genome shotgun (WGS) entry which is preliminary data.</text>
</comment>
<dbReference type="AlphaFoldDB" id="A0AA42CHR6"/>
<proteinExistence type="predicted"/>
<protein>
    <submittedName>
        <fullName evidence="1">Uncharacterized protein</fullName>
    </submittedName>
</protein>
<name>A0AA42CHR6_9PROT</name>
<evidence type="ECO:0000313" key="2">
    <source>
        <dbReference type="Proteomes" id="UP001165679"/>
    </source>
</evidence>
<gene>
    <name evidence="1" type="ORF">OL599_23530</name>
</gene>
<keyword evidence="2" id="KW-1185">Reference proteome</keyword>
<reference evidence="1" key="1">
    <citation type="submission" date="2022-09" db="EMBL/GenBank/DDBJ databases">
        <title>Rhodovastum sp. nov. RN2-1 isolated from soil in Seongnam, South Korea.</title>
        <authorList>
            <person name="Le N.T."/>
        </authorList>
    </citation>
    <scope>NUCLEOTIDE SEQUENCE</scope>
    <source>
        <strain evidence="1">RN2-1</strain>
    </source>
</reference>
<sequence length="42" mass="4751">MMHNMMDGDMGWMMSAMGLVWLLVIVLLVLAVAALLKFLLRD</sequence>
<dbReference type="Proteomes" id="UP001165679">
    <property type="component" value="Unassembled WGS sequence"/>
</dbReference>
<organism evidence="1 2">
    <name type="scientific">Limobrevibacterium gyesilva</name>
    <dbReference type="NCBI Taxonomy" id="2991712"/>
    <lineage>
        <taxon>Bacteria</taxon>
        <taxon>Pseudomonadati</taxon>
        <taxon>Pseudomonadota</taxon>
        <taxon>Alphaproteobacteria</taxon>
        <taxon>Acetobacterales</taxon>
        <taxon>Acetobacteraceae</taxon>
        <taxon>Limobrevibacterium</taxon>
    </lineage>
</organism>
<reference evidence="1" key="2">
    <citation type="submission" date="2022-10" db="EMBL/GenBank/DDBJ databases">
        <authorList>
            <person name="Trinh H.N."/>
        </authorList>
    </citation>
    <scope>NUCLEOTIDE SEQUENCE</scope>
    <source>
        <strain evidence="1">RN2-1</strain>
    </source>
</reference>
<dbReference type="EMBL" id="JAPDNT010000040">
    <property type="protein sequence ID" value="MCW3477541.1"/>
    <property type="molecule type" value="Genomic_DNA"/>
</dbReference>